<protein>
    <recommendedName>
        <fullName evidence="3">HECT-type E3 ubiquitin transferase</fullName>
        <ecNumber evidence="3">2.3.2.26</ecNumber>
    </recommendedName>
</protein>
<dbReference type="GO" id="GO:0061630">
    <property type="term" value="F:ubiquitin protein ligase activity"/>
    <property type="evidence" value="ECO:0007669"/>
    <property type="project" value="UniProtKB-EC"/>
</dbReference>
<dbReference type="Pfam" id="PF14377">
    <property type="entry name" value="UBM"/>
    <property type="match status" value="2"/>
</dbReference>
<dbReference type="EMBL" id="FN649760">
    <property type="protein sequence ID" value="CBJ33640.1"/>
    <property type="molecule type" value="Genomic_DNA"/>
</dbReference>
<feature type="compositionally biased region" description="Acidic residues" evidence="9">
    <location>
        <begin position="896"/>
        <end position="905"/>
    </location>
</feature>
<dbReference type="CDD" id="cd00078">
    <property type="entry name" value="HECTc"/>
    <property type="match status" value="1"/>
</dbReference>
<dbReference type="Gene3D" id="3.90.1750.10">
    <property type="entry name" value="Hect, E3 ligase catalytic domains"/>
    <property type="match status" value="1"/>
</dbReference>
<keyword evidence="5 7" id="KW-0833">Ubl conjugation pathway</keyword>
<evidence type="ECO:0000313" key="11">
    <source>
        <dbReference type="EMBL" id="CBJ33640.1"/>
    </source>
</evidence>
<dbReference type="InterPro" id="IPR025527">
    <property type="entry name" value="HUWE1/Rev1_UBM"/>
</dbReference>
<accession>D7G3W3</accession>
<feature type="region of interest" description="Disordered" evidence="9">
    <location>
        <begin position="258"/>
        <end position="295"/>
    </location>
</feature>
<dbReference type="PANTHER" id="PTHR11254">
    <property type="entry name" value="HECT DOMAIN UBIQUITIN-PROTEIN LIGASE"/>
    <property type="match status" value="1"/>
</dbReference>
<feature type="compositionally biased region" description="Low complexity" evidence="9">
    <location>
        <begin position="744"/>
        <end position="753"/>
    </location>
</feature>
<keyword evidence="8" id="KW-0175">Coiled coil</keyword>
<dbReference type="Proteomes" id="UP000002630">
    <property type="component" value="Unassembled WGS sequence"/>
</dbReference>
<keyword evidence="12" id="KW-1185">Reference proteome</keyword>
<evidence type="ECO:0000256" key="7">
    <source>
        <dbReference type="PROSITE-ProRule" id="PRU00104"/>
    </source>
</evidence>
<dbReference type="Gene3D" id="3.30.2160.10">
    <property type="entry name" value="Hect, E3 ligase catalytic domain"/>
    <property type="match status" value="1"/>
</dbReference>
<evidence type="ECO:0000256" key="3">
    <source>
        <dbReference type="ARBA" id="ARBA00012485"/>
    </source>
</evidence>
<dbReference type="InterPro" id="IPR035983">
    <property type="entry name" value="Hect_E3_ubiquitin_ligase"/>
</dbReference>
<dbReference type="Gene3D" id="3.30.2410.10">
    <property type="entry name" value="Hect, E3 ligase catalytic domain"/>
    <property type="match status" value="1"/>
</dbReference>
<sequence length="1491" mass="152870">MQGSSSDDNGMAAHGGAAGGAGAGLLAAHRPQSDSAGEHSEDRSDSEDDGDSDDDDSDGDSDDEEEDDSDDGDDDDGHGGHEAEMGGQGVDGEEGRPGVHPVFQQTMDAGAAAGIGLGGGGGEGWIARGATAEQLSLWGVQPPPGLARQYATRHGERGGGMNMMTMNDFMESDAALNQMLRSVTPQGAGGAGAPPLVRVVRGTGGADTGWTEMIAHDLHAAAPGPSHNTTRLFPDGPSAATQAHAAPVVHPLLLRHVRAPGSTGSGGRSSGRGGRGNRGGGGNGGGGGAAGGRQQSVLGMLPNERLIWESHGVPVGGGAGGGGGGGVVGMPEQTLVDAIEGLNLVVPADAAGSATRRLMQGGATVVPPPPPGGVFAAGGGGGRMPNGGRWTDNGQPLPLAEGRTVIPMLAQGDQAFFALLLPSHALKGGGGGEAGAAAPRPGAGAGAGGPRESAMESVAAAEAAAAAAAAAEAEVAAAEAVVEVAAAEVAAAEARARVAGEARLAARAARAARAAAATTAMAVEDTASVSEGEAVAALASSLSLSPRREPAGETATTPAVTAAGSDAGAPPTAGSLETRGAAEEGGNDGAAGAGFALLLQQEDQAELLEAAGLDPEALAALPADMRREVLEQEARNRRMREAPGNAGGPVDPSRASEMDNASFVATLPPELRREVLLSADDALLSTLPPNLVAEAMVMRERIPHQAEFQAAQAAQAAGYASGVRAGAAAAAGAGGGGGGGGSAARGSSGAQTGSRGGGATNVASAAQAIGAARQALRNTHEGEWKLEADLKGSDTTPPQVPRETVVMLIRLLHLLTPIRPHRLLQRTVLNLCAGHPLVRRAVVQALVHMIKSDPHRLRLALQQAAAQAKQDEGEEVAEEEDAPMTSPAVKGKGVADEDEVMDDTDNNNNGGAPGGAGVGGPPSIAAGGDGGGRGGGGGARGRERGAPDPGDPSQAKTPEATAAAAGAAAPPPAAAGSSDSAAPPSAPSPRPAEGAVEEVVAAVAAAAIGDEGGSSDGGGSSAAAGGGGGGGGGGRGGGRMRRRESLQRMTAMPGARFRQNVPRNMRPLVEEDEEKQGTPESQRLGRFVARHKSLLNALLHQNPTLLDKSLSAMVHNPRCRQHLDFENKRAFFRSQLRRLRQHSTRRYGSLRLTVPRSQVFEYSFHQLRVRNAEEMRGRLHITFQNEDGIDAGGLTREWYSILARDIFNQNYALFIAAADGATFQPNPVSHVNSEHLAYFKFVGRIVGKAIADGQALDAHFTQSFYKHILGVTVTHLDMQAIDPDYYKNLLQITSLPLEDLGLDLTFSADTEMFGRHEVVDLIPNGRNVMVTDENKLEYVQRITHHRMTNSIRGQIEAFLEANRLGGKGGKKDRKTISVATNNTEYTNFKTADKEIQWFWNVLRSFSREDLALFLQFVTGTSKVPLGGFATLQGMRGIQKFNIHKAFGGSHLLPAAHTCFNQLDLPKYTSEEMTRERILLAIHEGSEGFGFG</sequence>
<dbReference type="OrthoDB" id="8068875at2759"/>
<feature type="compositionally biased region" description="Acidic residues" evidence="9">
    <location>
        <begin position="872"/>
        <end position="882"/>
    </location>
</feature>
<feature type="active site" description="Glycyl thioester intermediate" evidence="7">
    <location>
        <position position="1458"/>
    </location>
</feature>
<feature type="region of interest" description="Disordered" evidence="9">
    <location>
        <begin position="635"/>
        <end position="656"/>
    </location>
</feature>
<dbReference type="GO" id="GO:0006511">
    <property type="term" value="P:ubiquitin-dependent protein catabolic process"/>
    <property type="evidence" value="ECO:0007669"/>
    <property type="project" value="TreeGrafter"/>
</dbReference>
<feature type="compositionally biased region" description="Gly residues" evidence="9">
    <location>
        <begin position="732"/>
        <end position="743"/>
    </location>
</feature>
<dbReference type="PANTHER" id="PTHR11254:SF67">
    <property type="entry name" value="E3 UBIQUITIN-PROTEIN LIGASE HUWE1"/>
    <property type="match status" value="1"/>
</dbReference>
<evidence type="ECO:0000256" key="9">
    <source>
        <dbReference type="SAM" id="MobiDB-lite"/>
    </source>
</evidence>
<dbReference type="FunFam" id="3.90.1750.10:FF:000003">
    <property type="entry name" value="E3 ubiquitin-protein ligase UPL1"/>
    <property type="match status" value="1"/>
</dbReference>
<reference evidence="11 12" key="1">
    <citation type="journal article" date="2010" name="Nature">
        <title>The Ectocarpus genome and the independent evolution of multicellularity in brown algae.</title>
        <authorList>
            <person name="Cock J.M."/>
            <person name="Sterck L."/>
            <person name="Rouze P."/>
            <person name="Scornet D."/>
            <person name="Allen A.E."/>
            <person name="Amoutzias G."/>
            <person name="Anthouard V."/>
            <person name="Artiguenave F."/>
            <person name="Aury J.M."/>
            <person name="Badger J.H."/>
            <person name="Beszteri B."/>
            <person name="Billiau K."/>
            <person name="Bonnet E."/>
            <person name="Bothwell J.H."/>
            <person name="Bowler C."/>
            <person name="Boyen C."/>
            <person name="Brownlee C."/>
            <person name="Carrano C.J."/>
            <person name="Charrier B."/>
            <person name="Cho G.Y."/>
            <person name="Coelho S.M."/>
            <person name="Collen J."/>
            <person name="Corre E."/>
            <person name="Da Silva C."/>
            <person name="Delage L."/>
            <person name="Delaroque N."/>
            <person name="Dittami S.M."/>
            <person name="Doulbeau S."/>
            <person name="Elias M."/>
            <person name="Farnham G."/>
            <person name="Gachon C.M."/>
            <person name="Gschloessl B."/>
            <person name="Heesch S."/>
            <person name="Jabbari K."/>
            <person name="Jubin C."/>
            <person name="Kawai H."/>
            <person name="Kimura K."/>
            <person name="Kloareg B."/>
            <person name="Kupper F.C."/>
            <person name="Lang D."/>
            <person name="Le Bail A."/>
            <person name="Leblanc C."/>
            <person name="Lerouge P."/>
            <person name="Lohr M."/>
            <person name="Lopez P.J."/>
            <person name="Martens C."/>
            <person name="Maumus F."/>
            <person name="Michel G."/>
            <person name="Miranda-Saavedra D."/>
            <person name="Morales J."/>
            <person name="Moreau H."/>
            <person name="Motomura T."/>
            <person name="Nagasato C."/>
            <person name="Napoli C.A."/>
            <person name="Nelson D.R."/>
            <person name="Nyvall-Collen P."/>
            <person name="Peters A.F."/>
            <person name="Pommier C."/>
            <person name="Potin P."/>
            <person name="Poulain J."/>
            <person name="Quesneville H."/>
            <person name="Read B."/>
            <person name="Rensing S.A."/>
            <person name="Ritter A."/>
            <person name="Rousvoal S."/>
            <person name="Samanta M."/>
            <person name="Samson G."/>
            <person name="Schroeder D.C."/>
            <person name="Segurens B."/>
            <person name="Strittmatter M."/>
            <person name="Tonon T."/>
            <person name="Tregear J.W."/>
            <person name="Valentin K."/>
            <person name="von Dassow P."/>
            <person name="Yamagishi T."/>
            <person name="Van de Peer Y."/>
            <person name="Wincker P."/>
        </authorList>
    </citation>
    <scope>NUCLEOTIDE SEQUENCE [LARGE SCALE GENOMIC DNA]</scope>
    <source>
        <strain evidence="12">Ec32 / CCAP1310/4</strain>
    </source>
</reference>
<evidence type="ECO:0000313" key="12">
    <source>
        <dbReference type="Proteomes" id="UP000002630"/>
    </source>
</evidence>
<dbReference type="EC" id="2.3.2.26" evidence="3"/>
<dbReference type="GO" id="GO:0000209">
    <property type="term" value="P:protein polyubiquitination"/>
    <property type="evidence" value="ECO:0007669"/>
    <property type="project" value="TreeGrafter"/>
</dbReference>
<gene>
    <name evidence="11" type="ORF">Esi_0534_0007</name>
</gene>
<proteinExistence type="inferred from homology"/>
<dbReference type="FunFam" id="3.30.2160.10:FF:000001">
    <property type="entry name" value="E3 ubiquitin-protein ligase NEDD4-like"/>
    <property type="match status" value="1"/>
</dbReference>
<evidence type="ECO:0000256" key="5">
    <source>
        <dbReference type="ARBA" id="ARBA00022786"/>
    </source>
</evidence>
<evidence type="ECO:0000256" key="6">
    <source>
        <dbReference type="ARBA" id="ARBA00034494"/>
    </source>
</evidence>
<feature type="region of interest" description="Disordered" evidence="9">
    <location>
        <begin position="1"/>
        <end position="101"/>
    </location>
</feature>
<feature type="domain" description="HECT" evidence="10">
    <location>
        <begin position="1171"/>
        <end position="1491"/>
    </location>
</feature>
<dbReference type="FunFam" id="3.30.2410.10:FF:000009">
    <property type="entry name" value="Probable E3 ubiquitin-protein ligase HECTD2"/>
    <property type="match status" value="1"/>
</dbReference>
<dbReference type="SUPFAM" id="SSF56204">
    <property type="entry name" value="Hect, E3 ligase catalytic domain"/>
    <property type="match status" value="1"/>
</dbReference>
<evidence type="ECO:0000256" key="1">
    <source>
        <dbReference type="ARBA" id="ARBA00000885"/>
    </source>
</evidence>
<dbReference type="GO" id="GO:0005737">
    <property type="term" value="C:cytoplasm"/>
    <property type="evidence" value="ECO:0007669"/>
    <property type="project" value="TreeGrafter"/>
</dbReference>
<comment type="pathway">
    <text evidence="2">Protein modification; protein ubiquitination.</text>
</comment>
<feature type="region of interest" description="Disordered" evidence="9">
    <location>
        <begin position="868"/>
        <end position="995"/>
    </location>
</feature>
<evidence type="ECO:0000256" key="2">
    <source>
        <dbReference type="ARBA" id="ARBA00004906"/>
    </source>
</evidence>
<comment type="similarity">
    <text evidence="6">Belongs to the UPL family. TOM1/PTR1 subfamily.</text>
</comment>
<name>D7G3W3_ECTSI</name>
<feature type="compositionally biased region" description="Gly residues" evidence="9">
    <location>
        <begin position="263"/>
        <end position="291"/>
    </location>
</feature>
<dbReference type="PROSITE" id="PS50237">
    <property type="entry name" value="HECT"/>
    <property type="match status" value="1"/>
</dbReference>
<evidence type="ECO:0000256" key="4">
    <source>
        <dbReference type="ARBA" id="ARBA00022679"/>
    </source>
</evidence>
<dbReference type="STRING" id="2880.D7G3W3"/>
<feature type="coiled-coil region" evidence="8">
    <location>
        <begin position="461"/>
        <end position="495"/>
    </location>
</feature>
<feature type="compositionally biased region" description="Acidic residues" evidence="9">
    <location>
        <begin position="44"/>
        <end position="76"/>
    </location>
</feature>
<keyword evidence="4" id="KW-0808">Transferase</keyword>
<dbReference type="Pfam" id="PF00632">
    <property type="entry name" value="HECT"/>
    <property type="match status" value="2"/>
</dbReference>
<dbReference type="InterPro" id="IPR000569">
    <property type="entry name" value="HECT_dom"/>
</dbReference>
<feature type="compositionally biased region" description="Gly residues" evidence="9">
    <location>
        <begin position="927"/>
        <end position="939"/>
    </location>
</feature>
<feature type="compositionally biased region" description="Low complexity" evidence="9">
    <location>
        <begin position="958"/>
        <end position="983"/>
    </location>
</feature>
<feature type="region of interest" description="Disordered" evidence="9">
    <location>
        <begin position="545"/>
        <end position="588"/>
    </location>
</feature>
<feature type="region of interest" description="Disordered" evidence="9">
    <location>
        <begin position="429"/>
        <end position="451"/>
    </location>
</feature>
<dbReference type="InterPro" id="IPR050409">
    <property type="entry name" value="E3_ubiq-protein_ligase"/>
</dbReference>
<dbReference type="eggNOG" id="KOG0939">
    <property type="taxonomic scope" value="Eukaryota"/>
</dbReference>
<feature type="region of interest" description="Disordered" evidence="9">
    <location>
        <begin position="729"/>
        <end position="761"/>
    </location>
</feature>
<organism evidence="11 12">
    <name type="scientific">Ectocarpus siliculosus</name>
    <name type="common">Brown alga</name>
    <name type="synonym">Conferva siliculosa</name>
    <dbReference type="NCBI Taxonomy" id="2880"/>
    <lineage>
        <taxon>Eukaryota</taxon>
        <taxon>Sar</taxon>
        <taxon>Stramenopiles</taxon>
        <taxon>Ochrophyta</taxon>
        <taxon>PX clade</taxon>
        <taxon>Phaeophyceae</taxon>
        <taxon>Ectocarpales</taxon>
        <taxon>Ectocarpaceae</taxon>
        <taxon>Ectocarpus</taxon>
    </lineage>
</organism>
<feature type="compositionally biased region" description="Gly residues" evidence="9">
    <location>
        <begin position="911"/>
        <end position="920"/>
    </location>
</feature>
<feature type="compositionally biased region" description="Gly residues" evidence="9">
    <location>
        <begin position="1010"/>
        <end position="1037"/>
    </location>
</feature>
<dbReference type="SMART" id="SM00119">
    <property type="entry name" value="HECTc"/>
    <property type="match status" value="1"/>
</dbReference>
<comment type="catalytic activity">
    <reaction evidence="1">
        <text>S-ubiquitinyl-[E2 ubiquitin-conjugating enzyme]-L-cysteine + [acceptor protein]-L-lysine = [E2 ubiquitin-conjugating enzyme]-L-cysteine + N(6)-ubiquitinyl-[acceptor protein]-L-lysine.</text>
        <dbReference type="EC" id="2.3.2.26"/>
    </reaction>
</comment>
<evidence type="ECO:0000256" key="8">
    <source>
        <dbReference type="SAM" id="Coils"/>
    </source>
</evidence>
<dbReference type="InParanoid" id="D7G3W3"/>
<evidence type="ECO:0000259" key="10">
    <source>
        <dbReference type="PROSITE" id="PS50237"/>
    </source>
</evidence>
<feature type="region of interest" description="Disordered" evidence="9">
    <location>
        <begin position="1010"/>
        <end position="1083"/>
    </location>
</feature>